<dbReference type="OrthoDB" id="9807829at2"/>
<dbReference type="Pfam" id="PF00849">
    <property type="entry name" value="PseudoU_synth_2"/>
    <property type="match status" value="1"/>
</dbReference>
<evidence type="ECO:0000256" key="2">
    <source>
        <dbReference type="ARBA" id="ARBA00022552"/>
    </source>
</evidence>
<evidence type="ECO:0000256" key="1">
    <source>
        <dbReference type="ARBA" id="ARBA00010876"/>
    </source>
</evidence>
<comment type="catalytic activity">
    <reaction evidence="5">
        <text>uridine(32) in tRNA = pseudouridine(32) in tRNA</text>
        <dbReference type="Rhea" id="RHEA:42544"/>
        <dbReference type="Rhea" id="RHEA-COMP:10107"/>
        <dbReference type="Rhea" id="RHEA-COMP:10108"/>
        <dbReference type="ChEBI" id="CHEBI:65314"/>
        <dbReference type="ChEBI" id="CHEBI:65315"/>
        <dbReference type="EC" id="5.4.99.28"/>
    </reaction>
</comment>
<organism evidence="17 18">
    <name type="scientific">Paroceanicella profunda</name>
    <dbReference type="NCBI Taxonomy" id="2579971"/>
    <lineage>
        <taxon>Bacteria</taxon>
        <taxon>Pseudomonadati</taxon>
        <taxon>Pseudomonadota</taxon>
        <taxon>Alphaproteobacteria</taxon>
        <taxon>Rhodobacterales</taxon>
        <taxon>Paracoccaceae</taxon>
        <taxon>Paroceanicella</taxon>
    </lineage>
</organism>
<evidence type="ECO:0000256" key="4">
    <source>
        <dbReference type="ARBA" id="ARBA00023235"/>
    </source>
</evidence>
<sequence length="225" mass="24861">MPPAERQPPELDYAPPREPFLTVLHADDHLILVSKPSGILSVPGRGDHLQDCIATRARSLYAGARIVHRLDLDTSGIMVLGLTAEAHRVLSMQFEARKTRKRYLARVWGQVAGESGQVDLPLAFDPPNRPRQKVDHAAGRPSQTDWQVIAREAEATRLALTPLTGRSHQLRVHMCALGHPILGDPLYAEGPARSAAGRLQLHSEYLGFHHPADGRWIDAEDPCPF</sequence>
<evidence type="ECO:0000256" key="8">
    <source>
        <dbReference type="ARBA" id="ARBA00038944"/>
    </source>
</evidence>
<evidence type="ECO:0000256" key="7">
    <source>
        <dbReference type="ARBA" id="ARBA00037305"/>
    </source>
</evidence>
<name>A0A5B8G5L3_9RHOB</name>
<dbReference type="InterPro" id="IPR050188">
    <property type="entry name" value="RluA_PseudoU_synthase"/>
</dbReference>
<comment type="function">
    <text evidence="7">Dual specificity enzyme that catalyzes the synthesis of pseudouridine from uracil-746 in 23S ribosomal RNA and from uracil-32 in the anticodon stem and loop of transfer RNAs.</text>
</comment>
<dbReference type="GO" id="GO:0000455">
    <property type="term" value="P:enzyme-directed rRNA pseudouridine synthesis"/>
    <property type="evidence" value="ECO:0007669"/>
    <property type="project" value="TreeGrafter"/>
</dbReference>
<dbReference type="CDD" id="cd02869">
    <property type="entry name" value="PseudoU_synth_RluA_like"/>
    <property type="match status" value="1"/>
</dbReference>
<evidence type="ECO:0000256" key="15">
    <source>
        <dbReference type="ARBA" id="ARBA00043143"/>
    </source>
</evidence>
<dbReference type="PROSITE" id="PS01129">
    <property type="entry name" value="PSI_RLU"/>
    <property type="match status" value="1"/>
</dbReference>
<dbReference type="InterPro" id="IPR006145">
    <property type="entry name" value="PsdUridine_synth_RsuA/RluA"/>
</dbReference>
<dbReference type="GO" id="GO:0008033">
    <property type="term" value="P:tRNA processing"/>
    <property type="evidence" value="ECO:0007669"/>
    <property type="project" value="UniProtKB-KW"/>
</dbReference>
<evidence type="ECO:0000256" key="3">
    <source>
        <dbReference type="ARBA" id="ARBA00022694"/>
    </source>
</evidence>
<dbReference type="EC" id="5.4.99.28" evidence="8"/>
<dbReference type="AlphaFoldDB" id="A0A5B8G5L3"/>
<evidence type="ECO:0000259" key="16">
    <source>
        <dbReference type="Pfam" id="PF00849"/>
    </source>
</evidence>
<dbReference type="GO" id="GO:0003723">
    <property type="term" value="F:RNA binding"/>
    <property type="evidence" value="ECO:0007669"/>
    <property type="project" value="InterPro"/>
</dbReference>
<dbReference type="PANTHER" id="PTHR21600">
    <property type="entry name" value="MITOCHONDRIAL RNA PSEUDOURIDINE SYNTHASE"/>
    <property type="match status" value="1"/>
</dbReference>
<dbReference type="EMBL" id="CP040819">
    <property type="protein sequence ID" value="QDL94293.1"/>
    <property type="molecule type" value="Genomic_DNA"/>
</dbReference>
<protein>
    <recommendedName>
        <fullName evidence="10">Dual-specificity RNA pseudouridine synthase RluA</fullName>
        <ecNumber evidence="8">5.4.99.28</ecNumber>
        <ecNumber evidence="9">5.4.99.29</ecNumber>
    </recommendedName>
    <alternativeName>
        <fullName evidence="11">23S rRNA pseudouridine(746) synthase</fullName>
    </alternativeName>
    <alternativeName>
        <fullName evidence="14">Ribosomal large subunit pseudouridine synthase A</fullName>
    </alternativeName>
    <alternativeName>
        <fullName evidence="13">rRNA pseudouridylate synthase A</fullName>
    </alternativeName>
    <alternativeName>
        <fullName evidence="15">rRNA-uridine isomerase A</fullName>
    </alternativeName>
    <alternativeName>
        <fullName evidence="12">tRNA pseudouridine(32) synthase</fullName>
    </alternativeName>
</protein>
<reference evidence="17 18" key="1">
    <citation type="submission" date="2019-06" db="EMBL/GenBank/DDBJ databases">
        <title>Genome sequence of Rhodobacteraceae bacterium D4M1.</title>
        <authorList>
            <person name="Cao J."/>
        </authorList>
    </citation>
    <scope>NUCLEOTIDE SEQUENCE [LARGE SCALE GENOMIC DNA]</scope>
    <source>
        <strain evidence="17 18">D4M1</strain>
        <plasmid evidence="18">pd4m1a</plasmid>
    </source>
</reference>
<dbReference type="InterPro" id="IPR006224">
    <property type="entry name" value="PsdUridine_synth_RluA-like_CS"/>
</dbReference>
<geneLocation type="plasmid" evidence="18">
    <name>pd4m1a</name>
</geneLocation>
<dbReference type="PANTHER" id="PTHR21600:SF91">
    <property type="entry name" value="DUAL-SPECIFICITY RNA PSEUDOURIDINE SYNTHASE RLUA"/>
    <property type="match status" value="1"/>
</dbReference>
<keyword evidence="3" id="KW-0819">tRNA processing</keyword>
<dbReference type="Proteomes" id="UP000305888">
    <property type="component" value="Plasmid pD4M1A"/>
</dbReference>
<dbReference type="Gene3D" id="3.30.2350.10">
    <property type="entry name" value="Pseudouridine synthase"/>
    <property type="match status" value="1"/>
</dbReference>
<evidence type="ECO:0000256" key="9">
    <source>
        <dbReference type="ARBA" id="ARBA00038945"/>
    </source>
</evidence>
<dbReference type="EC" id="5.4.99.29" evidence="9"/>
<keyword evidence="18" id="KW-1185">Reference proteome</keyword>
<dbReference type="KEGG" id="ppru:FDP22_20000"/>
<dbReference type="GO" id="GO:0160142">
    <property type="term" value="F:23S rRNA pseudouridine(746) synthase activity"/>
    <property type="evidence" value="ECO:0007669"/>
    <property type="project" value="UniProtKB-EC"/>
</dbReference>
<evidence type="ECO:0000256" key="13">
    <source>
        <dbReference type="ARBA" id="ARBA00042844"/>
    </source>
</evidence>
<dbReference type="InterPro" id="IPR020103">
    <property type="entry name" value="PsdUridine_synth_cat_dom_sf"/>
</dbReference>
<evidence type="ECO:0000256" key="12">
    <source>
        <dbReference type="ARBA" id="ARBA00042372"/>
    </source>
</evidence>
<accession>A0A5B8G5L3</accession>
<dbReference type="GO" id="GO:0160151">
    <property type="term" value="F:tRNA pseudouridine(32) synthase activity"/>
    <property type="evidence" value="ECO:0007669"/>
    <property type="project" value="UniProtKB-EC"/>
</dbReference>
<comment type="catalytic activity">
    <reaction evidence="6">
        <text>uridine(746) in 23S rRNA = pseudouridine(746) in 23S rRNA</text>
        <dbReference type="Rhea" id="RHEA:42548"/>
        <dbReference type="Rhea" id="RHEA-COMP:10109"/>
        <dbReference type="Rhea" id="RHEA-COMP:10110"/>
        <dbReference type="ChEBI" id="CHEBI:65314"/>
        <dbReference type="ChEBI" id="CHEBI:65315"/>
        <dbReference type="EC" id="5.4.99.29"/>
    </reaction>
</comment>
<evidence type="ECO:0000256" key="10">
    <source>
        <dbReference type="ARBA" id="ARBA00039988"/>
    </source>
</evidence>
<evidence type="ECO:0000256" key="11">
    <source>
        <dbReference type="ARBA" id="ARBA00041266"/>
    </source>
</evidence>
<feature type="domain" description="Pseudouridine synthase RsuA/RluA-like" evidence="16">
    <location>
        <begin position="29"/>
        <end position="174"/>
    </location>
</feature>
<keyword evidence="2" id="KW-0698">rRNA processing</keyword>
<gene>
    <name evidence="17" type="ORF">FDP22_20000</name>
</gene>
<proteinExistence type="inferred from homology"/>
<evidence type="ECO:0000313" key="18">
    <source>
        <dbReference type="Proteomes" id="UP000305888"/>
    </source>
</evidence>
<comment type="similarity">
    <text evidence="1">Belongs to the pseudouridine synthase RluA family.</text>
</comment>
<evidence type="ECO:0000256" key="5">
    <source>
        <dbReference type="ARBA" id="ARBA00036184"/>
    </source>
</evidence>
<dbReference type="SUPFAM" id="SSF55120">
    <property type="entry name" value="Pseudouridine synthase"/>
    <property type="match status" value="1"/>
</dbReference>
<evidence type="ECO:0000256" key="14">
    <source>
        <dbReference type="ARBA" id="ARBA00042883"/>
    </source>
</evidence>
<keyword evidence="4" id="KW-0413">Isomerase</keyword>
<keyword evidence="17" id="KW-0614">Plasmid</keyword>
<evidence type="ECO:0000256" key="6">
    <source>
        <dbReference type="ARBA" id="ARBA00036916"/>
    </source>
</evidence>
<evidence type="ECO:0000313" key="17">
    <source>
        <dbReference type="EMBL" id="QDL94293.1"/>
    </source>
</evidence>